<sequence length="486" mass="52682">MFQDKTTSYRALAEIGANVGAALIATGLSANDHVGLLAKNTDAYFELLAGCSQARCVLTPVNWRLAPDEVCFILKDAEVKVLFTSAEYLEIAIGLAAEIGIKRVILLDGEPPEGVEAYLSWRETGTDVSLATPNADDVLLQIYSSGTTGSPKGVELTHANFLAAADQIRYGMVGRWEPEDRLLIALPLFHAGALLTASYALLAGAKCVVLRDASIDVLLETAERHQVTKVGFVPALIQLLIDHPEFRADRFSHLDTVIYGGSAITPTLLQRALAVLPGEFVQLFGSSETMTAGTVLTGADHLIAERVVTCGRAMQGIDIRIIRADGSDADTDEPGEILVRSATVMKGYWRRPEQTREVIVDGWYHTGDVGSLDAHGYLTIRDRVRDLVISGGENIYPVEIENVLIQHPEVADCAVIGVPDTRWGEAVKAIVVPAPGVEPGGDRLIAYLQERIARYKCPRSVAFIEALPRNATGKVLKRVLRETYSE</sequence>
<dbReference type="InterPro" id="IPR045851">
    <property type="entry name" value="AMP-bd_C_sf"/>
</dbReference>
<evidence type="ECO:0000313" key="8">
    <source>
        <dbReference type="EMBL" id="GAD59413.1"/>
    </source>
</evidence>
<evidence type="ECO:0000256" key="2">
    <source>
        <dbReference type="ARBA" id="ARBA00022598"/>
    </source>
</evidence>
<dbReference type="InterPro" id="IPR042099">
    <property type="entry name" value="ANL_N_sf"/>
</dbReference>
<evidence type="ECO:0000313" key="9">
    <source>
        <dbReference type="Proteomes" id="UP000016569"/>
    </source>
</evidence>
<keyword evidence="9" id="KW-1185">Reference proteome</keyword>
<evidence type="ECO:0000256" key="3">
    <source>
        <dbReference type="ARBA" id="ARBA00051915"/>
    </source>
</evidence>
<dbReference type="Proteomes" id="UP000016569">
    <property type="component" value="Unassembled WGS sequence"/>
</dbReference>
<evidence type="ECO:0000259" key="7">
    <source>
        <dbReference type="Pfam" id="PF13193"/>
    </source>
</evidence>
<dbReference type="InterPro" id="IPR025110">
    <property type="entry name" value="AMP-bd_C"/>
</dbReference>
<dbReference type="PANTHER" id="PTHR43201">
    <property type="entry name" value="ACYL-COA SYNTHETASE"/>
    <property type="match status" value="1"/>
</dbReference>
<dbReference type="Pfam" id="PF00501">
    <property type="entry name" value="AMP-binding"/>
    <property type="match status" value="1"/>
</dbReference>
<reference evidence="9" key="1">
    <citation type="journal article" date="2013" name="Genome Announc.">
        <title>Draft Genome Sequence of the Dimorphic Prosthecate Bacterium Brevundimonas abyssalis TAR-001T.</title>
        <authorList>
            <person name="Tsubouchi T."/>
            <person name="Nishi S."/>
            <person name="Usui K."/>
            <person name="Shimane Y."/>
            <person name="Takaki Y."/>
            <person name="Maruyama T."/>
            <person name="Hatada Y."/>
        </authorList>
    </citation>
    <scope>NUCLEOTIDE SEQUENCE [LARGE SCALE GENOMIC DNA]</scope>
    <source>
        <strain evidence="9">TAR-001</strain>
    </source>
</reference>
<gene>
    <name evidence="8" type="ORF">MBEBAB_1663</name>
</gene>
<keyword evidence="2 8" id="KW-0436">Ligase</keyword>
<comment type="catalytic activity">
    <reaction evidence="3">
        <text>3-(methylsulfanyl)propanoate + ATP + CoA = 3-(methylsulfanyl)propanoyl-CoA + AMP + diphosphate</text>
        <dbReference type="Rhea" id="RHEA:43052"/>
        <dbReference type="ChEBI" id="CHEBI:30616"/>
        <dbReference type="ChEBI" id="CHEBI:33019"/>
        <dbReference type="ChEBI" id="CHEBI:49016"/>
        <dbReference type="ChEBI" id="CHEBI:57287"/>
        <dbReference type="ChEBI" id="CHEBI:82815"/>
        <dbReference type="ChEBI" id="CHEBI:456215"/>
        <dbReference type="EC" id="6.2.1.44"/>
    </reaction>
    <physiologicalReaction direction="left-to-right" evidence="3">
        <dbReference type="Rhea" id="RHEA:43053"/>
    </physiologicalReaction>
</comment>
<dbReference type="FunFam" id="3.30.300.30:FF:000008">
    <property type="entry name" value="2,3-dihydroxybenzoate-AMP ligase"/>
    <property type="match status" value="1"/>
</dbReference>
<dbReference type="GO" id="GO:0006631">
    <property type="term" value="P:fatty acid metabolic process"/>
    <property type="evidence" value="ECO:0007669"/>
    <property type="project" value="TreeGrafter"/>
</dbReference>
<comment type="similarity">
    <text evidence="1">Belongs to the ATP-dependent AMP-binding enzyme family.</text>
</comment>
<dbReference type="SUPFAM" id="SSF56801">
    <property type="entry name" value="Acetyl-CoA synthetase-like"/>
    <property type="match status" value="1"/>
</dbReference>
<proteinExistence type="inferred from homology"/>
<name>A0A8E0NBQ5_9CAUL</name>
<dbReference type="InterPro" id="IPR000873">
    <property type="entry name" value="AMP-dep_synth/lig_dom"/>
</dbReference>
<dbReference type="PANTHER" id="PTHR43201:SF32">
    <property type="entry name" value="2-SUCCINYLBENZOATE--COA LIGASE, CHLOROPLASTIC_PEROXISOMAL"/>
    <property type="match status" value="1"/>
</dbReference>
<organism evidence="8 9">
    <name type="scientific">Brevundimonas abyssalis TAR-001</name>
    <dbReference type="NCBI Taxonomy" id="1391729"/>
    <lineage>
        <taxon>Bacteria</taxon>
        <taxon>Pseudomonadati</taxon>
        <taxon>Pseudomonadota</taxon>
        <taxon>Alphaproteobacteria</taxon>
        <taxon>Caulobacterales</taxon>
        <taxon>Caulobacteraceae</taxon>
        <taxon>Brevundimonas</taxon>
    </lineage>
</organism>
<dbReference type="Gene3D" id="3.40.50.12780">
    <property type="entry name" value="N-terminal domain of ligase-like"/>
    <property type="match status" value="1"/>
</dbReference>
<dbReference type="NCBIfam" id="NF004837">
    <property type="entry name" value="PRK06187.1"/>
    <property type="match status" value="1"/>
</dbReference>
<comment type="caution">
    <text evidence="8">The sequence shown here is derived from an EMBL/GenBank/DDBJ whole genome shotgun (WGS) entry which is preliminary data.</text>
</comment>
<evidence type="ECO:0000256" key="1">
    <source>
        <dbReference type="ARBA" id="ARBA00006432"/>
    </source>
</evidence>
<dbReference type="EMBL" id="BATC01000026">
    <property type="protein sequence ID" value="GAD59413.1"/>
    <property type="molecule type" value="Genomic_DNA"/>
</dbReference>
<dbReference type="GO" id="GO:0031956">
    <property type="term" value="F:medium-chain fatty acid-CoA ligase activity"/>
    <property type="evidence" value="ECO:0007669"/>
    <property type="project" value="TreeGrafter"/>
</dbReference>
<evidence type="ECO:0000256" key="5">
    <source>
        <dbReference type="ARBA" id="ARBA00067668"/>
    </source>
</evidence>
<evidence type="ECO:0000256" key="4">
    <source>
        <dbReference type="ARBA" id="ARBA00066616"/>
    </source>
</evidence>
<feature type="domain" description="AMP-binding enzyme C-terminal" evidence="7">
    <location>
        <begin position="399"/>
        <end position="474"/>
    </location>
</feature>
<evidence type="ECO:0000259" key="6">
    <source>
        <dbReference type="Pfam" id="PF00501"/>
    </source>
</evidence>
<dbReference type="Gene3D" id="3.30.300.30">
    <property type="match status" value="1"/>
</dbReference>
<dbReference type="Pfam" id="PF13193">
    <property type="entry name" value="AMP-binding_C"/>
    <property type="match status" value="1"/>
</dbReference>
<feature type="domain" description="AMP-dependent synthetase/ligase" evidence="6">
    <location>
        <begin position="3"/>
        <end position="349"/>
    </location>
</feature>
<protein>
    <recommendedName>
        <fullName evidence="5">3-methylmercaptopropionyl-CoA ligase</fullName>
        <ecNumber evidence="4">6.2.1.44</ecNumber>
    </recommendedName>
</protein>
<dbReference type="EC" id="6.2.1.44" evidence="4"/>
<dbReference type="AlphaFoldDB" id="A0A8E0NBQ5"/>
<accession>A0A8E0NBQ5</accession>